<feature type="chain" id="PRO_5047281850" description="SLH domain-containing protein" evidence="1">
    <location>
        <begin position="19"/>
        <end position="995"/>
    </location>
</feature>
<evidence type="ECO:0000259" key="2">
    <source>
        <dbReference type="PROSITE" id="PS51272"/>
    </source>
</evidence>
<protein>
    <recommendedName>
        <fullName evidence="2">SLH domain-containing protein</fullName>
    </recommendedName>
</protein>
<dbReference type="InterPro" id="IPR051465">
    <property type="entry name" value="Cell_Envelope_Struct_Comp"/>
</dbReference>
<proteinExistence type="predicted"/>
<comment type="caution">
    <text evidence="3">The sequence shown here is derived from an EMBL/GenBank/DDBJ whole genome shotgun (WGS) entry which is preliminary data.</text>
</comment>
<dbReference type="PROSITE" id="PS51272">
    <property type="entry name" value="SLH"/>
    <property type="match status" value="1"/>
</dbReference>
<organism evidence="3 4">
    <name type="scientific">Deinococcus carri</name>
    <dbReference type="NCBI Taxonomy" id="1211323"/>
    <lineage>
        <taxon>Bacteria</taxon>
        <taxon>Thermotogati</taxon>
        <taxon>Deinococcota</taxon>
        <taxon>Deinococci</taxon>
        <taxon>Deinococcales</taxon>
        <taxon>Deinococcaceae</taxon>
        <taxon>Deinococcus</taxon>
    </lineage>
</organism>
<dbReference type="Pfam" id="PF21620">
    <property type="entry name" value="SlpA_C"/>
    <property type="match status" value="1"/>
</dbReference>
<feature type="signal peptide" evidence="1">
    <location>
        <begin position="1"/>
        <end position="18"/>
    </location>
</feature>
<dbReference type="EMBL" id="BAABRP010000013">
    <property type="protein sequence ID" value="GAA5514060.1"/>
    <property type="molecule type" value="Genomic_DNA"/>
</dbReference>
<keyword evidence="1" id="KW-0732">Signal</keyword>
<name>A0ABP9WBD1_9DEIO</name>
<keyword evidence="4" id="KW-1185">Reference proteome</keyword>
<dbReference type="Pfam" id="PF00395">
    <property type="entry name" value="SLH"/>
    <property type="match status" value="1"/>
</dbReference>
<dbReference type="InterPro" id="IPR001119">
    <property type="entry name" value="SLH_dom"/>
</dbReference>
<dbReference type="PANTHER" id="PTHR43308">
    <property type="entry name" value="OUTER MEMBRANE PROTEIN ALPHA-RELATED"/>
    <property type="match status" value="1"/>
</dbReference>
<feature type="domain" description="SLH" evidence="2">
    <location>
        <begin position="38"/>
        <end position="101"/>
    </location>
</feature>
<accession>A0ABP9WBD1</accession>
<evidence type="ECO:0000313" key="4">
    <source>
        <dbReference type="Proteomes" id="UP001401887"/>
    </source>
</evidence>
<dbReference type="InterPro" id="IPR048736">
    <property type="entry name" value="SlpA_C"/>
</dbReference>
<dbReference type="Proteomes" id="UP001401887">
    <property type="component" value="Unassembled WGS sequence"/>
</dbReference>
<dbReference type="PANTHER" id="PTHR43308:SF1">
    <property type="entry name" value="OUTER MEMBRANE PROTEIN ALPHA"/>
    <property type="match status" value="1"/>
</dbReference>
<evidence type="ECO:0000313" key="3">
    <source>
        <dbReference type="EMBL" id="GAA5514060.1"/>
    </source>
</evidence>
<dbReference type="SUPFAM" id="SSF58100">
    <property type="entry name" value="Bacterial hemolysins"/>
    <property type="match status" value="1"/>
</dbReference>
<evidence type="ECO:0000256" key="1">
    <source>
        <dbReference type="SAM" id="SignalP"/>
    </source>
</evidence>
<dbReference type="RefSeq" id="WP_345466305.1">
    <property type="nucleotide sequence ID" value="NZ_BAABRP010000013.1"/>
</dbReference>
<reference evidence="3 4" key="1">
    <citation type="submission" date="2024-02" db="EMBL/GenBank/DDBJ databases">
        <title>Deinococcus carri NBRC 110142.</title>
        <authorList>
            <person name="Ichikawa N."/>
            <person name="Katano-Makiyama Y."/>
            <person name="Hidaka K."/>
        </authorList>
    </citation>
    <scope>NUCLEOTIDE SEQUENCE [LARGE SCALE GENOMIC DNA]</scope>
    <source>
        <strain evidence="3 4">NBRC 110142</strain>
    </source>
</reference>
<gene>
    <name evidence="3" type="ORF">Dcar01_02810</name>
</gene>
<sequence length="995" mass="104318">MKKSLFILTAALSFGAAAAQTAPATTAPATTAPASAPQVPTLTDVPAGHWAKDAIDRLVSRGIILGYPDGTFRGTQNLTRYEAAVIIARLLDQMRQGEVPAGTLTQDDLTALQNAIQELAADLTALGVRVSDLEENAVSRDDFTRLEARVEELAAANGDAAAIADLKAQIDELTARADDYDALRADIDDNASSIAALNDLTVLLNQDILNLQDRVSAVESAQADFVQRSDFDALAGRVGTIDTRVTNLENAPKFGITGTINAQYGRLGLVAGTTNFDVDRLTRQTFADGAFSSAVSGSSLNCPGGFYSPSGNNTGCTDTNSGPYTQNSYIVFGVTAKNLTTTNGQVKVNNAAINFYAGNTFDLNGGGVGVFVDNATADGTIAGQKFDVRYESYRSSFKFNDYLFANDNANEGTLTPTLRRGVVANVTATQLPFSPKLTIVAGQAAATGVRANGSATAAVGSGSVPGFVGNYYGLRASMNPGSVGTVGLSFAQNDGNRTAFGVDYDLGFGSRDTEGNAPFSLTGAYVASIPQTPANFVTGGGTFQNAFANRDQAFFTEGKANLGLVQFGANFRAIDPDFADGKAGMSTNDAPYYLGAQGYKSSMPYAPDQVGFGAAIGTNVGPIALGAYGDSYVPYIKSADADRNTNFGVSAGVRLGGLKLVGFYNRSTVNNDLIHADLNFAGPGSSGFQYNLTSPYMDIANVPFAWSSTYGAVLNHDGAATNALVKGLNFTVADAYFYGDRINDFQVYGDYTGTFAGVKIQPFARYHLFTTQNGTPVDFNGTLTNPKQPGEAGYNPNYDPTADDARTYNTVKYGVKLSTQPLTAIPLQPSVFVNFANRISNVGRSVQNTNTTASELFGQAGISLNQFLVPNMKASVGYAYYQGFNVAGTTGPTTASSASGASATYSAGADRFYASPLGGASDPYTGGNFGTRSGTLQGVFAQLDWNGLTANYGIFRYNDRTPSRAAGTNGTSDAGYTNQGSNIAQGFKVSYTFKF</sequence>